<dbReference type="InterPro" id="IPR004408">
    <property type="entry name" value="Biotin_CoA_COase_ligase"/>
</dbReference>
<dbReference type="GO" id="GO:0004077">
    <property type="term" value="F:biotin--[biotin carboxyl-carrier protein] ligase activity"/>
    <property type="evidence" value="ECO:0007669"/>
    <property type="project" value="UniProtKB-UniRule"/>
</dbReference>
<keyword evidence="2" id="KW-0067">ATP-binding</keyword>
<gene>
    <name evidence="2" type="primary">birA</name>
    <name evidence="4" type="ORF">FD20_GL002554</name>
</gene>
<dbReference type="PANTHER" id="PTHR12835:SF5">
    <property type="entry name" value="BIOTIN--PROTEIN LIGASE"/>
    <property type="match status" value="1"/>
</dbReference>
<dbReference type="InterPro" id="IPR004143">
    <property type="entry name" value="BPL_LPL_catalytic"/>
</dbReference>
<feature type="domain" description="BPL/LPL catalytic" evidence="3">
    <location>
        <begin position="75"/>
        <end position="262"/>
    </location>
</feature>
<feature type="binding site" evidence="2">
    <location>
        <position position="186"/>
    </location>
    <ligand>
        <name>biotin</name>
        <dbReference type="ChEBI" id="CHEBI:57586"/>
    </ligand>
</feature>
<dbReference type="GO" id="GO:0005524">
    <property type="term" value="F:ATP binding"/>
    <property type="evidence" value="ECO:0007669"/>
    <property type="project" value="UniProtKB-UniRule"/>
</dbReference>
<name>A0A0R1Q672_9LACO</name>
<dbReference type="RefSeq" id="WP_057736727.1">
    <property type="nucleotide sequence ID" value="NZ_AZEG01000009.1"/>
</dbReference>
<dbReference type="PROSITE" id="PS51733">
    <property type="entry name" value="BPL_LPL_CATALYTIC"/>
    <property type="match status" value="1"/>
</dbReference>
<evidence type="ECO:0000259" key="3">
    <source>
        <dbReference type="PROSITE" id="PS51733"/>
    </source>
</evidence>
<proteinExistence type="inferred from homology"/>
<dbReference type="InterPro" id="IPR036390">
    <property type="entry name" value="WH_DNA-bd_sf"/>
</dbReference>
<dbReference type="Gene3D" id="1.10.10.10">
    <property type="entry name" value="Winged helix-like DNA-binding domain superfamily/Winged helix DNA-binding domain"/>
    <property type="match status" value="1"/>
</dbReference>
<dbReference type="NCBIfam" id="TIGR00121">
    <property type="entry name" value="birA_ligase"/>
    <property type="match status" value="1"/>
</dbReference>
<dbReference type="InterPro" id="IPR045864">
    <property type="entry name" value="aa-tRNA-synth_II/BPL/LPL"/>
</dbReference>
<dbReference type="EC" id="6.3.4.15" evidence="2"/>
<dbReference type="GO" id="GO:0006355">
    <property type="term" value="P:regulation of DNA-templated transcription"/>
    <property type="evidence" value="ECO:0007669"/>
    <property type="project" value="UniProtKB-UniRule"/>
</dbReference>
<protein>
    <recommendedName>
        <fullName evidence="2">Bifunctional ligase/repressor BirA</fullName>
    </recommendedName>
    <alternativeName>
        <fullName evidence="2">Biotin--[acetyl-CoA-carboxylase] ligase</fullName>
        <ecNumber evidence="2">6.3.4.15</ecNumber>
    </alternativeName>
    <alternativeName>
        <fullName evidence="2">Biotin--protein ligase</fullName>
    </alternativeName>
    <alternativeName>
        <fullName evidence="2">Biotin-[acetyl-CoA carboxylase] synthetase</fullName>
    </alternativeName>
</protein>
<reference evidence="4 5" key="1">
    <citation type="journal article" date="2015" name="Genome Announc.">
        <title>Expanding the biotechnology potential of lactobacilli through comparative genomics of 213 strains and associated genera.</title>
        <authorList>
            <person name="Sun Z."/>
            <person name="Harris H.M."/>
            <person name="McCann A."/>
            <person name="Guo C."/>
            <person name="Argimon S."/>
            <person name="Zhang W."/>
            <person name="Yang X."/>
            <person name="Jeffery I.B."/>
            <person name="Cooney J.C."/>
            <person name="Kagawa T.F."/>
            <person name="Liu W."/>
            <person name="Song Y."/>
            <person name="Salvetti E."/>
            <person name="Wrobel A."/>
            <person name="Rasinkangas P."/>
            <person name="Parkhill J."/>
            <person name="Rea M.C."/>
            <person name="O'Sullivan O."/>
            <person name="Ritari J."/>
            <person name="Douillard F.P."/>
            <person name="Paul Ross R."/>
            <person name="Yang R."/>
            <person name="Briner A.E."/>
            <person name="Felis G.E."/>
            <person name="de Vos W.M."/>
            <person name="Barrangou R."/>
            <person name="Klaenhammer T.R."/>
            <person name="Caufield P.W."/>
            <person name="Cui Y."/>
            <person name="Zhang H."/>
            <person name="O'Toole P.W."/>
        </authorList>
    </citation>
    <scope>NUCLEOTIDE SEQUENCE [LARGE SCALE GENOMIC DNA]</scope>
    <source>
        <strain evidence="4 5">DSM 19971</strain>
    </source>
</reference>
<feature type="binding site" evidence="2">
    <location>
        <position position="116"/>
    </location>
    <ligand>
        <name>biotin</name>
        <dbReference type="ChEBI" id="CHEBI:57586"/>
    </ligand>
</feature>
<comment type="function">
    <text evidence="2">Acts both as a biotin--[acetyl-CoA-carboxylase] ligase and a repressor.</text>
</comment>
<feature type="binding site" evidence="2">
    <location>
        <begin position="91"/>
        <end position="93"/>
    </location>
    <ligand>
        <name>biotin</name>
        <dbReference type="ChEBI" id="CHEBI:57586"/>
    </ligand>
</feature>
<dbReference type="CDD" id="cd16442">
    <property type="entry name" value="BPL"/>
    <property type="match status" value="1"/>
</dbReference>
<keyword evidence="2" id="KW-0547">Nucleotide-binding</keyword>
<dbReference type="PANTHER" id="PTHR12835">
    <property type="entry name" value="BIOTIN PROTEIN LIGASE"/>
    <property type="match status" value="1"/>
</dbReference>
<sequence>METNQLVLQKLSSSDQSISGEQLAQELSISRTAIWKAIKTLKQKGYQIESKPHVGYKYNDNGFLNEFVIRRYLSAETNKNINFEIREKISSTNTRAKEISISSDKNLPLVIISNQQTGGYGRYGRAFSSPNTGIYMSLLLKNSSSSLNPGLLTTATATAITRAIEKKLHVTPSIKWVNDVLVNGKKVVGILTEGIADIESRYIKQIVIGIGINYSTDVDSMPSELQQRAGSLLEFAKKYSVSRNEFIAAVLQEFFLLYPHYEEGTFLDEYRTHSAVLNKKVTITQGQHQYVGYVDQINRQGEIVLDDGTTLSSGEVTKIRLA</sequence>
<dbReference type="Proteomes" id="UP000051155">
    <property type="component" value="Unassembled WGS sequence"/>
</dbReference>
<keyword evidence="2" id="KW-0678">Repressor</keyword>
<feature type="DNA-binding region" description="H-T-H motif" evidence="2">
    <location>
        <begin position="20"/>
        <end position="39"/>
    </location>
</feature>
<keyword evidence="5" id="KW-1185">Reference proteome</keyword>
<comment type="caution">
    <text evidence="2">Lacks conserved residue(s) required for the propagation of feature annotation.</text>
</comment>
<keyword evidence="2" id="KW-0092">Biotin</keyword>
<dbReference type="GO" id="GO:0003677">
    <property type="term" value="F:DNA binding"/>
    <property type="evidence" value="ECO:0007669"/>
    <property type="project" value="UniProtKB-UniRule"/>
</dbReference>
<comment type="catalytic activity">
    <reaction evidence="2">
        <text>biotin + L-lysyl-[protein] + ATP = N(6)-biotinyl-L-lysyl-[protein] + AMP + diphosphate + H(+)</text>
        <dbReference type="Rhea" id="RHEA:11756"/>
        <dbReference type="Rhea" id="RHEA-COMP:9752"/>
        <dbReference type="Rhea" id="RHEA-COMP:10505"/>
        <dbReference type="ChEBI" id="CHEBI:15378"/>
        <dbReference type="ChEBI" id="CHEBI:29969"/>
        <dbReference type="ChEBI" id="CHEBI:30616"/>
        <dbReference type="ChEBI" id="CHEBI:33019"/>
        <dbReference type="ChEBI" id="CHEBI:57586"/>
        <dbReference type="ChEBI" id="CHEBI:83144"/>
        <dbReference type="ChEBI" id="CHEBI:456215"/>
        <dbReference type="EC" id="6.3.4.15"/>
    </reaction>
</comment>
<evidence type="ECO:0000313" key="5">
    <source>
        <dbReference type="Proteomes" id="UP000051155"/>
    </source>
</evidence>
<dbReference type="GO" id="GO:0009249">
    <property type="term" value="P:protein lipoylation"/>
    <property type="evidence" value="ECO:0007669"/>
    <property type="project" value="UniProtKB-ARBA"/>
</dbReference>
<dbReference type="PATRIC" id="fig|1423812.3.peg.2712"/>
<dbReference type="EMBL" id="AZEG01000009">
    <property type="protein sequence ID" value="KRL37714.1"/>
    <property type="molecule type" value="Genomic_DNA"/>
</dbReference>
<dbReference type="InterPro" id="IPR030855">
    <property type="entry name" value="Bifunct_BirA"/>
</dbReference>
<evidence type="ECO:0000256" key="1">
    <source>
        <dbReference type="ARBA" id="ARBA00022598"/>
    </source>
</evidence>
<comment type="similarity">
    <text evidence="2">Belongs to the biotin--protein ligase family.</text>
</comment>
<dbReference type="AlphaFoldDB" id="A0A0R1Q672"/>
<dbReference type="Gene3D" id="3.30.930.10">
    <property type="entry name" value="Bira Bifunctional Protein, Domain 2"/>
    <property type="match status" value="1"/>
</dbReference>
<dbReference type="GO" id="GO:0016740">
    <property type="term" value="F:transferase activity"/>
    <property type="evidence" value="ECO:0007669"/>
    <property type="project" value="UniProtKB-ARBA"/>
</dbReference>
<keyword evidence="2" id="KW-0804">Transcription</keyword>
<accession>A0A0R1Q672</accession>
<dbReference type="SUPFAM" id="SSF55681">
    <property type="entry name" value="Class II aaRS and biotin synthetases"/>
    <property type="match status" value="1"/>
</dbReference>
<evidence type="ECO:0000256" key="2">
    <source>
        <dbReference type="HAMAP-Rule" id="MF_00978"/>
    </source>
</evidence>
<keyword evidence="2" id="KW-0238">DNA-binding</keyword>
<dbReference type="OrthoDB" id="9807064at2"/>
<dbReference type="InterPro" id="IPR036388">
    <property type="entry name" value="WH-like_DNA-bd_sf"/>
</dbReference>
<dbReference type="STRING" id="1423812.FD20_GL002554"/>
<evidence type="ECO:0000313" key="4">
    <source>
        <dbReference type="EMBL" id="KRL37714.1"/>
    </source>
</evidence>
<dbReference type="InterPro" id="IPR013196">
    <property type="entry name" value="HTH_11"/>
</dbReference>
<dbReference type="Pfam" id="PF03099">
    <property type="entry name" value="BPL_LplA_LipB"/>
    <property type="match status" value="1"/>
</dbReference>
<dbReference type="Pfam" id="PF08279">
    <property type="entry name" value="HTH_11"/>
    <property type="match status" value="1"/>
</dbReference>
<dbReference type="SUPFAM" id="SSF46785">
    <property type="entry name" value="Winged helix' DNA-binding domain"/>
    <property type="match status" value="1"/>
</dbReference>
<keyword evidence="2" id="KW-0805">Transcription regulation</keyword>
<dbReference type="HAMAP" id="MF_00978">
    <property type="entry name" value="Bifunct_BirA"/>
    <property type="match status" value="1"/>
</dbReference>
<dbReference type="GO" id="GO:0005737">
    <property type="term" value="C:cytoplasm"/>
    <property type="evidence" value="ECO:0007669"/>
    <property type="project" value="TreeGrafter"/>
</dbReference>
<organism evidence="4 5">
    <name type="scientific">Liquorilactobacillus uvarum DSM 19971</name>
    <dbReference type="NCBI Taxonomy" id="1423812"/>
    <lineage>
        <taxon>Bacteria</taxon>
        <taxon>Bacillati</taxon>
        <taxon>Bacillota</taxon>
        <taxon>Bacilli</taxon>
        <taxon>Lactobacillales</taxon>
        <taxon>Lactobacillaceae</taxon>
        <taxon>Liquorilactobacillus</taxon>
    </lineage>
</organism>
<keyword evidence="1 2" id="KW-0436">Ligase</keyword>
<comment type="caution">
    <text evidence="4">The sequence shown here is derived from an EMBL/GenBank/DDBJ whole genome shotgun (WGS) entry which is preliminary data.</text>
</comment>